<evidence type="ECO:0000256" key="2">
    <source>
        <dbReference type="ARBA" id="ARBA00007931"/>
    </source>
</evidence>
<evidence type="ECO:0000256" key="13">
    <source>
        <dbReference type="ARBA" id="ARBA00023136"/>
    </source>
</evidence>
<evidence type="ECO:0000256" key="3">
    <source>
        <dbReference type="ARBA" id="ARBA00022475"/>
    </source>
</evidence>
<evidence type="ECO:0000256" key="11">
    <source>
        <dbReference type="ARBA" id="ARBA00023049"/>
    </source>
</evidence>
<sequence>MNNNIRVGSLFGIPFYVNPSWFLILGLVTLSYGQDLARFPQLSGGTPWILGLVTALLLFASVVAHELGHSLVAIAQGIEVKSITLFLFGGLASLEKESNTPWQAFAVAIAGPAVSLVLFLALTIFGSQISLPLPAQAIIGLLAAINLALALFNLIPGLPLDGGNVLKSIVWQITGNQNKGILVASRVGQGFGWLAIAIGSLGILNILPIGSFWTILIGWFLLQNAGSSARNAQVKDQMEAFTAEDAVIPNSPIIPAGLNIREFANEYVIGKTPWRRFLIIGADNQLLGVLATEDIKHVPTSDWPHATVDSLMQHPQQMVTVNASQSLFEVAQLLDQQKLSELLVVQSSGEVVGLLEKASIIKCLQTSAA</sequence>
<dbReference type="InterPro" id="IPR016483">
    <property type="entry name" value="UCP006404_Pept_M50_CBS"/>
</dbReference>
<organism evidence="17 18">
    <name type="scientific">Synechocystis salina LEGE 00031</name>
    <dbReference type="NCBI Taxonomy" id="1828736"/>
    <lineage>
        <taxon>Bacteria</taxon>
        <taxon>Bacillati</taxon>
        <taxon>Cyanobacteriota</taxon>
        <taxon>Cyanophyceae</taxon>
        <taxon>Synechococcales</taxon>
        <taxon>Merismopediaceae</taxon>
        <taxon>Synechocystis</taxon>
    </lineage>
</organism>
<dbReference type="Pfam" id="PF00571">
    <property type="entry name" value="CBS"/>
    <property type="match status" value="1"/>
</dbReference>
<keyword evidence="3 14" id="KW-1003">Cell membrane</keyword>
<evidence type="ECO:0000256" key="4">
    <source>
        <dbReference type="ARBA" id="ARBA00022670"/>
    </source>
</evidence>
<keyword evidence="6 14" id="KW-0479">Metal-binding</keyword>
<accession>A0ABR9VSU1</accession>
<protein>
    <recommendedName>
        <fullName evidence="14">Zinc metalloprotease</fullName>
    </recommendedName>
</protein>
<dbReference type="EMBL" id="JADEVV010000030">
    <property type="protein sequence ID" value="MBE9254429.1"/>
    <property type="molecule type" value="Genomic_DNA"/>
</dbReference>
<feature type="transmembrane region" description="Helical" evidence="14">
    <location>
        <begin position="137"/>
        <end position="155"/>
    </location>
</feature>
<evidence type="ECO:0000313" key="18">
    <source>
        <dbReference type="Proteomes" id="UP000658720"/>
    </source>
</evidence>
<dbReference type="InterPro" id="IPR046342">
    <property type="entry name" value="CBS_dom_sf"/>
</dbReference>
<feature type="transmembrane region" description="Helical" evidence="14">
    <location>
        <begin position="45"/>
        <end position="64"/>
    </location>
</feature>
<feature type="transmembrane region" description="Helical" evidence="14">
    <location>
        <begin position="191"/>
        <end position="222"/>
    </location>
</feature>
<feature type="domain" description="CBS" evidence="16">
    <location>
        <begin position="312"/>
        <end position="369"/>
    </location>
</feature>
<keyword evidence="9 14" id="KW-0862">Zinc</keyword>
<evidence type="ECO:0000256" key="6">
    <source>
        <dbReference type="ARBA" id="ARBA00022723"/>
    </source>
</evidence>
<evidence type="ECO:0000256" key="14">
    <source>
        <dbReference type="PIRNR" id="PIRNR006404"/>
    </source>
</evidence>
<feature type="transmembrane region" description="Helical" evidence="14">
    <location>
        <begin position="104"/>
        <end position="125"/>
    </location>
</feature>
<keyword evidence="7" id="KW-0677">Repeat</keyword>
<proteinExistence type="inferred from homology"/>
<dbReference type="Gene3D" id="3.10.580.10">
    <property type="entry name" value="CBS-domain"/>
    <property type="match status" value="1"/>
</dbReference>
<dbReference type="GO" id="GO:0006508">
    <property type="term" value="P:proteolysis"/>
    <property type="evidence" value="ECO:0007669"/>
    <property type="project" value="UniProtKB-KW"/>
</dbReference>
<evidence type="ECO:0000256" key="9">
    <source>
        <dbReference type="ARBA" id="ARBA00022833"/>
    </source>
</evidence>
<dbReference type="PROSITE" id="PS51371">
    <property type="entry name" value="CBS"/>
    <property type="match status" value="1"/>
</dbReference>
<evidence type="ECO:0000259" key="16">
    <source>
        <dbReference type="PROSITE" id="PS51371"/>
    </source>
</evidence>
<keyword evidence="13 14" id="KW-0472">Membrane</keyword>
<dbReference type="CDD" id="cd06164">
    <property type="entry name" value="S2P-M50_SpoIVFB_CBS"/>
    <property type="match status" value="1"/>
</dbReference>
<dbReference type="PIRSF" id="PIRSF006404">
    <property type="entry name" value="UCP006404_Pept_M50_CBS"/>
    <property type="match status" value="1"/>
</dbReference>
<evidence type="ECO:0000313" key="17">
    <source>
        <dbReference type="EMBL" id="MBE9254429.1"/>
    </source>
</evidence>
<dbReference type="PANTHER" id="PTHR39188:SF3">
    <property type="entry name" value="STAGE IV SPORULATION PROTEIN FB"/>
    <property type="match status" value="1"/>
</dbReference>
<comment type="similarity">
    <text evidence="2 14">Belongs to the peptidase M50B family.</text>
</comment>
<evidence type="ECO:0000256" key="12">
    <source>
        <dbReference type="ARBA" id="ARBA00023122"/>
    </source>
</evidence>
<dbReference type="PANTHER" id="PTHR39188">
    <property type="entry name" value="MEMBRANE-ASSOCIATED ZINC METALLOPROTEASE M50B"/>
    <property type="match status" value="1"/>
</dbReference>
<evidence type="ECO:0000256" key="5">
    <source>
        <dbReference type="ARBA" id="ARBA00022692"/>
    </source>
</evidence>
<keyword evidence="10 14" id="KW-1133">Transmembrane helix</keyword>
<evidence type="ECO:0000256" key="15">
    <source>
        <dbReference type="PROSITE-ProRule" id="PRU00703"/>
    </source>
</evidence>
<evidence type="ECO:0000256" key="1">
    <source>
        <dbReference type="ARBA" id="ARBA00004651"/>
    </source>
</evidence>
<evidence type="ECO:0000256" key="10">
    <source>
        <dbReference type="ARBA" id="ARBA00022989"/>
    </source>
</evidence>
<keyword evidence="8 14" id="KW-0378">Hydrolase</keyword>
<feature type="transmembrane region" description="Helical" evidence="14">
    <location>
        <begin position="71"/>
        <end position="92"/>
    </location>
</feature>
<comment type="caution">
    <text evidence="17">The sequence shown here is derived from an EMBL/GenBank/DDBJ whole genome shotgun (WGS) entry which is preliminary data.</text>
</comment>
<keyword evidence="11 14" id="KW-0482">Metalloprotease</keyword>
<feature type="transmembrane region" description="Helical" evidence="14">
    <location>
        <begin position="12"/>
        <end position="33"/>
    </location>
</feature>
<keyword evidence="12 15" id="KW-0129">CBS domain</keyword>
<keyword evidence="18" id="KW-1185">Reference proteome</keyword>
<keyword evidence="4 14" id="KW-0645">Protease</keyword>
<dbReference type="GO" id="GO:0008233">
    <property type="term" value="F:peptidase activity"/>
    <property type="evidence" value="ECO:0007669"/>
    <property type="project" value="UniProtKB-KW"/>
</dbReference>
<reference evidence="17 18" key="1">
    <citation type="submission" date="2020-10" db="EMBL/GenBank/DDBJ databases">
        <authorList>
            <person name="Castelo-Branco R."/>
            <person name="Eusebio N."/>
            <person name="Adriana R."/>
            <person name="Vieira A."/>
            <person name="Brugerolle De Fraissinette N."/>
            <person name="Rezende De Castro R."/>
            <person name="Schneider M.P."/>
            <person name="Vasconcelos V."/>
            <person name="Leao P.N."/>
        </authorList>
    </citation>
    <scope>NUCLEOTIDE SEQUENCE [LARGE SCALE GENOMIC DNA]</scope>
    <source>
        <strain evidence="17 18">LEGE 00031</strain>
    </source>
</reference>
<evidence type="ECO:0000256" key="8">
    <source>
        <dbReference type="ARBA" id="ARBA00022801"/>
    </source>
</evidence>
<dbReference type="InterPro" id="IPR000644">
    <property type="entry name" value="CBS_dom"/>
</dbReference>
<name>A0ABR9VSU1_9SYNC</name>
<keyword evidence="5 14" id="KW-0812">Transmembrane</keyword>
<dbReference type="InterPro" id="IPR008915">
    <property type="entry name" value="Peptidase_M50"/>
</dbReference>
<comment type="subcellular location">
    <subcellularLocation>
        <location evidence="1 14">Cell membrane</location>
        <topology evidence="1 14">Multi-pass membrane protein</topology>
    </subcellularLocation>
</comment>
<dbReference type="SUPFAM" id="SSF54631">
    <property type="entry name" value="CBS-domain pair"/>
    <property type="match status" value="1"/>
</dbReference>
<dbReference type="Proteomes" id="UP000658720">
    <property type="component" value="Unassembled WGS sequence"/>
</dbReference>
<gene>
    <name evidence="17" type="ORF">IQ217_11365</name>
</gene>
<dbReference type="Pfam" id="PF02163">
    <property type="entry name" value="Peptidase_M50"/>
    <property type="match status" value="2"/>
</dbReference>
<dbReference type="SMART" id="SM00116">
    <property type="entry name" value="CBS"/>
    <property type="match status" value="2"/>
</dbReference>
<comment type="cofactor">
    <cofactor evidence="14">
        <name>Zn(2+)</name>
        <dbReference type="ChEBI" id="CHEBI:29105"/>
    </cofactor>
    <text evidence="14">Binds 1 zinc ion per subunit.</text>
</comment>
<dbReference type="CDD" id="cd04639">
    <property type="entry name" value="CBS_pair_peptidase_M50"/>
    <property type="match status" value="1"/>
</dbReference>
<evidence type="ECO:0000256" key="7">
    <source>
        <dbReference type="ARBA" id="ARBA00022737"/>
    </source>
</evidence>